<dbReference type="SUPFAM" id="SSF52540">
    <property type="entry name" value="P-loop containing nucleoside triphosphate hydrolases"/>
    <property type="match status" value="1"/>
</dbReference>
<feature type="compositionally biased region" description="Low complexity" evidence="4">
    <location>
        <begin position="254"/>
        <end position="288"/>
    </location>
</feature>
<dbReference type="InterPro" id="IPR017871">
    <property type="entry name" value="ABC_transporter-like_CS"/>
</dbReference>
<dbReference type="Pfam" id="PF00005">
    <property type="entry name" value="ABC_tran"/>
    <property type="match status" value="1"/>
</dbReference>
<evidence type="ECO:0000313" key="6">
    <source>
        <dbReference type="EMBL" id="QKG20733.1"/>
    </source>
</evidence>
<evidence type="ECO:0000256" key="1">
    <source>
        <dbReference type="ARBA" id="ARBA00022448"/>
    </source>
</evidence>
<reference evidence="6 7" key="1">
    <citation type="submission" date="2020-05" db="EMBL/GenBank/DDBJ databases">
        <title>Actinomadura verrucosospora NRRL-B18236 (PFL_A860) Genome sequencing and assembly.</title>
        <authorList>
            <person name="Samborskyy M."/>
        </authorList>
    </citation>
    <scope>NUCLEOTIDE SEQUENCE [LARGE SCALE GENOMIC DNA]</scope>
    <source>
        <strain evidence="6 7">NRRL:B18236</strain>
    </source>
</reference>
<dbReference type="PANTHER" id="PTHR42788">
    <property type="entry name" value="TAURINE IMPORT ATP-BINDING PROTEIN-RELATED"/>
    <property type="match status" value="1"/>
</dbReference>
<dbReference type="PROSITE" id="PS00211">
    <property type="entry name" value="ABC_TRANSPORTER_1"/>
    <property type="match status" value="1"/>
</dbReference>
<evidence type="ECO:0000259" key="5">
    <source>
        <dbReference type="PROSITE" id="PS50893"/>
    </source>
</evidence>
<dbReference type="Gene3D" id="3.40.50.300">
    <property type="entry name" value="P-loop containing nucleotide triphosphate hydrolases"/>
    <property type="match status" value="1"/>
</dbReference>
<dbReference type="GO" id="GO:0005524">
    <property type="term" value="F:ATP binding"/>
    <property type="evidence" value="ECO:0007669"/>
    <property type="project" value="UniProtKB-KW"/>
</dbReference>
<dbReference type="PROSITE" id="PS50893">
    <property type="entry name" value="ABC_TRANSPORTER_2"/>
    <property type="match status" value="1"/>
</dbReference>
<feature type="domain" description="ABC transporter" evidence="5">
    <location>
        <begin position="2"/>
        <end position="232"/>
    </location>
</feature>
<gene>
    <name evidence="6" type="ORF">ACTIVE_2371</name>
</gene>
<dbReference type="PANTHER" id="PTHR42788:SF13">
    <property type="entry name" value="ALIPHATIC SULFONATES IMPORT ATP-BINDING PROTEIN SSUB"/>
    <property type="match status" value="1"/>
</dbReference>
<organism evidence="6 7">
    <name type="scientific">Actinomadura verrucosospora</name>
    <dbReference type="NCBI Taxonomy" id="46165"/>
    <lineage>
        <taxon>Bacteria</taxon>
        <taxon>Bacillati</taxon>
        <taxon>Actinomycetota</taxon>
        <taxon>Actinomycetes</taxon>
        <taxon>Streptosporangiales</taxon>
        <taxon>Thermomonosporaceae</taxon>
        <taxon>Actinomadura</taxon>
    </lineage>
</organism>
<evidence type="ECO:0000313" key="7">
    <source>
        <dbReference type="Proteomes" id="UP000501240"/>
    </source>
</evidence>
<keyword evidence="2" id="KW-0547">Nucleotide-binding</keyword>
<evidence type="ECO:0000256" key="2">
    <source>
        <dbReference type="ARBA" id="ARBA00022741"/>
    </source>
</evidence>
<sequence>MLQITGLTHSYADGHKAIDGLDLTVPDGELLSIVGPSGCGKSTLLRCIAGLIAPTAGTLTLNGAPISGVPDDLAVVFQDYSRSLFPWLTVRDNVALPLRRRGMGRGERRAAAQEALESVGLPDAGRKYPWQLSGGMQQRVSIARALAYRPSLLLMDEPFGSVDAQTREDLEDLVLGVHRTGKMTILLVTHDIDESVYVGDRVVVLNRSPARVHADIPVGLPASRDQIETRGLPEFVRLRAEVGRLVRGGAKVPGAAPAGEAAGSDGPDADAAPAEGSGSELLAKAAKPAGKKSPAKADAPAKNEDAPAKDETPAKDDAAAKDKAAAKDEAPALDEAAGKDEAAVKDEAAAKSGSGTARKTARKPAGKAASKTAGKSAGKADPA</sequence>
<dbReference type="GO" id="GO:0016887">
    <property type="term" value="F:ATP hydrolysis activity"/>
    <property type="evidence" value="ECO:0007669"/>
    <property type="project" value="InterPro"/>
</dbReference>
<keyword evidence="3" id="KW-0067">ATP-binding</keyword>
<name>A0A7D3VRN5_ACTVE</name>
<dbReference type="EMBL" id="CP053892">
    <property type="protein sequence ID" value="QKG20733.1"/>
    <property type="molecule type" value="Genomic_DNA"/>
</dbReference>
<keyword evidence="1" id="KW-0813">Transport</keyword>
<accession>A0A7D3VRN5</accession>
<dbReference type="InterPro" id="IPR003593">
    <property type="entry name" value="AAA+_ATPase"/>
</dbReference>
<keyword evidence="7" id="KW-1185">Reference proteome</keyword>
<dbReference type="InterPro" id="IPR050166">
    <property type="entry name" value="ABC_transporter_ATP-bind"/>
</dbReference>
<feature type="compositionally biased region" description="Basic and acidic residues" evidence="4">
    <location>
        <begin position="299"/>
        <end position="349"/>
    </location>
</feature>
<feature type="region of interest" description="Disordered" evidence="4">
    <location>
        <begin position="250"/>
        <end position="383"/>
    </location>
</feature>
<feature type="compositionally biased region" description="Low complexity" evidence="4">
    <location>
        <begin position="366"/>
        <end position="383"/>
    </location>
</feature>
<dbReference type="Proteomes" id="UP000501240">
    <property type="component" value="Chromosome"/>
</dbReference>
<evidence type="ECO:0000256" key="3">
    <source>
        <dbReference type="ARBA" id="ARBA00022840"/>
    </source>
</evidence>
<dbReference type="AlphaFoldDB" id="A0A7D3VRN5"/>
<dbReference type="SMART" id="SM00382">
    <property type="entry name" value="AAA"/>
    <property type="match status" value="1"/>
</dbReference>
<dbReference type="InterPro" id="IPR003439">
    <property type="entry name" value="ABC_transporter-like_ATP-bd"/>
</dbReference>
<dbReference type="CDD" id="cd03293">
    <property type="entry name" value="ABC_NrtD_SsuB_transporters"/>
    <property type="match status" value="1"/>
</dbReference>
<dbReference type="InterPro" id="IPR027417">
    <property type="entry name" value="P-loop_NTPase"/>
</dbReference>
<evidence type="ECO:0000256" key="4">
    <source>
        <dbReference type="SAM" id="MobiDB-lite"/>
    </source>
</evidence>
<protein>
    <recommendedName>
        <fullName evidence="5">ABC transporter domain-containing protein</fullName>
    </recommendedName>
</protein>
<proteinExistence type="predicted"/>